<organism evidence="1 2">
    <name type="scientific">Candidatus Giovannonibacteria bacterium RIFCSPHIGHO2_02_43_13</name>
    <dbReference type="NCBI Taxonomy" id="1798330"/>
    <lineage>
        <taxon>Bacteria</taxon>
        <taxon>Candidatus Giovannoniibacteriota</taxon>
    </lineage>
</organism>
<dbReference type="Proteomes" id="UP000178425">
    <property type="component" value="Unassembled WGS sequence"/>
</dbReference>
<reference evidence="1 2" key="1">
    <citation type="journal article" date="2016" name="Nat. Commun.">
        <title>Thousands of microbial genomes shed light on interconnected biogeochemical processes in an aquifer system.</title>
        <authorList>
            <person name="Anantharaman K."/>
            <person name="Brown C.T."/>
            <person name="Hug L.A."/>
            <person name="Sharon I."/>
            <person name="Castelle C.J."/>
            <person name="Probst A.J."/>
            <person name="Thomas B.C."/>
            <person name="Singh A."/>
            <person name="Wilkins M.J."/>
            <person name="Karaoz U."/>
            <person name="Brodie E.L."/>
            <person name="Williams K.H."/>
            <person name="Hubbard S.S."/>
            <person name="Banfield J.F."/>
        </authorList>
    </citation>
    <scope>NUCLEOTIDE SEQUENCE [LARGE SCALE GENOMIC DNA]</scope>
</reference>
<accession>A0A1F5WQQ7</accession>
<dbReference type="SUPFAM" id="SSF53271">
    <property type="entry name" value="PRTase-like"/>
    <property type="match status" value="1"/>
</dbReference>
<sequence>MDKIDPKWSIYCYTWNELEEDILKLVPKIRACGIKFNAIYGVPCGGLMLATKLHYIFDWPIIFGGMDRRTLVVDDISDGMKGGVTLLPYRKRGIVTATIFYHQNSQVEPNIWLRKKEVDYIYFPWQNSPEPIRQILLSP</sequence>
<evidence type="ECO:0008006" key="3">
    <source>
        <dbReference type="Google" id="ProtNLM"/>
    </source>
</evidence>
<gene>
    <name evidence="1" type="ORF">A2W54_02530</name>
</gene>
<evidence type="ECO:0000313" key="2">
    <source>
        <dbReference type="Proteomes" id="UP000178425"/>
    </source>
</evidence>
<comment type="caution">
    <text evidence="1">The sequence shown here is derived from an EMBL/GenBank/DDBJ whole genome shotgun (WGS) entry which is preliminary data.</text>
</comment>
<proteinExistence type="predicted"/>
<evidence type="ECO:0000313" key="1">
    <source>
        <dbReference type="EMBL" id="OGF77581.1"/>
    </source>
</evidence>
<dbReference type="EMBL" id="MFHI01000039">
    <property type="protein sequence ID" value="OGF77581.1"/>
    <property type="molecule type" value="Genomic_DNA"/>
</dbReference>
<name>A0A1F5WQQ7_9BACT</name>
<dbReference type="AlphaFoldDB" id="A0A1F5WQQ7"/>
<dbReference type="InterPro" id="IPR029057">
    <property type="entry name" value="PRTase-like"/>
</dbReference>
<protein>
    <recommendedName>
        <fullName evidence="3">Phosphoribosyltransferase domain-containing protein</fullName>
    </recommendedName>
</protein>
<dbReference type="Gene3D" id="3.40.50.2020">
    <property type="match status" value="1"/>
</dbReference>